<evidence type="ECO:0000313" key="3">
    <source>
        <dbReference type="Proteomes" id="UP000243205"/>
    </source>
</evidence>
<accession>A0A1G7AE48</accession>
<protein>
    <submittedName>
        <fullName evidence="2">NMT1-like family protein</fullName>
    </submittedName>
</protein>
<dbReference type="Proteomes" id="UP000243205">
    <property type="component" value="Unassembled WGS sequence"/>
</dbReference>
<dbReference type="Gene3D" id="3.40.190.10">
    <property type="entry name" value="Periplasmic binding protein-like II"/>
    <property type="match status" value="2"/>
</dbReference>
<dbReference type="OrthoDB" id="5372616at2"/>
<dbReference type="SUPFAM" id="SSF53850">
    <property type="entry name" value="Periplasmic binding protein-like II"/>
    <property type="match status" value="1"/>
</dbReference>
<dbReference type="PANTHER" id="PTHR30024">
    <property type="entry name" value="ALIPHATIC SULFONATES-BINDING PROTEIN-RELATED"/>
    <property type="match status" value="1"/>
</dbReference>
<dbReference type="CDD" id="cd01008">
    <property type="entry name" value="PBP2_NrtA_SsuA_CpmA_like"/>
    <property type="match status" value="1"/>
</dbReference>
<feature type="chain" id="PRO_5017392409" evidence="1">
    <location>
        <begin position="36"/>
        <end position="354"/>
    </location>
</feature>
<gene>
    <name evidence="2" type="ORF">SAMN05661003_10410</name>
</gene>
<organism evidence="2 3">
    <name type="scientific">Desulfuromonas thiophila</name>
    <dbReference type="NCBI Taxonomy" id="57664"/>
    <lineage>
        <taxon>Bacteria</taxon>
        <taxon>Pseudomonadati</taxon>
        <taxon>Thermodesulfobacteriota</taxon>
        <taxon>Desulfuromonadia</taxon>
        <taxon>Desulfuromonadales</taxon>
        <taxon>Desulfuromonadaceae</taxon>
        <taxon>Desulfuromonas</taxon>
    </lineage>
</organism>
<dbReference type="PROSITE" id="PS51257">
    <property type="entry name" value="PROKAR_LIPOPROTEIN"/>
    <property type="match status" value="1"/>
</dbReference>
<reference evidence="3" key="1">
    <citation type="submission" date="2016-10" db="EMBL/GenBank/DDBJ databases">
        <authorList>
            <person name="Varghese N."/>
            <person name="Submissions S."/>
        </authorList>
    </citation>
    <scope>NUCLEOTIDE SEQUENCE [LARGE SCALE GENOMIC DNA]</scope>
    <source>
        <strain evidence="3">DSM 8987</strain>
    </source>
</reference>
<sequence length="354" mass="38723">MTRPQHQNLWGCALRWLIRSLALVALLTLTGCGDAPGPQKAASPAPTAVRIALSKEAKSTLALVAWKHQLFEQYGLAVEASWHPSGKLALQALLDGQADIAMATTIPVVFAAQRSDRPRILASLSTVRDTYRIVARTDRGIARGSDLVGKRIATQQASAVHYFLYLYLLDQGLHPEQCQLTFLPIVTLPAALVRGDIDAFCARDPFVAQALTAAEQQGIELTQFKAPYLFDSTMLLLAGAEWLAANPEAAVNLMRALAAAETFCLNQPQQAQQMVAELLEIPPATLASYWPSIDLHLGLSQSLLVTLEQQYLWACQQPGSNSHEAEFPFLRWMAPTPLRRVAPHQVTLIEDGCQ</sequence>
<dbReference type="RefSeq" id="WP_092077012.1">
    <property type="nucleotide sequence ID" value="NZ_FNAQ01000004.1"/>
</dbReference>
<evidence type="ECO:0000256" key="1">
    <source>
        <dbReference type="SAM" id="SignalP"/>
    </source>
</evidence>
<dbReference type="EMBL" id="FNAQ01000004">
    <property type="protein sequence ID" value="SDE13218.1"/>
    <property type="molecule type" value="Genomic_DNA"/>
</dbReference>
<feature type="signal peptide" evidence="1">
    <location>
        <begin position="1"/>
        <end position="35"/>
    </location>
</feature>
<dbReference type="STRING" id="57664.SAMN05661003_10410"/>
<proteinExistence type="predicted"/>
<keyword evidence="1" id="KW-0732">Signal</keyword>
<keyword evidence="3" id="KW-1185">Reference proteome</keyword>
<dbReference type="AlphaFoldDB" id="A0A1G7AE48"/>
<name>A0A1G7AE48_9BACT</name>
<dbReference type="Pfam" id="PF13379">
    <property type="entry name" value="NMT1_2"/>
    <property type="match status" value="1"/>
</dbReference>
<evidence type="ECO:0000313" key="2">
    <source>
        <dbReference type="EMBL" id="SDE13218.1"/>
    </source>
</evidence>